<keyword evidence="2" id="KW-1185">Reference proteome</keyword>
<reference evidence="3" key="1">
    <citation type="submission" date="2017-02" db="UniProtKB">
        <authorList>
            <consortium name="WormBaseParasite"/>
        </authorList>
    </citation>
    <scope>IDENTIFICATION</scope>
</reference>
<accession>A0A0M3JU78</accession>
<name>A0A0M3JU78_ANISI</name>
<evidence type="ECO:0000313" key="1">
    <source>
        <dbReference type="EMBL" id="VDK44535.1"/>
    </source>
</evidence>
<proteinExistence type="predicted"/>
<dbReference type="EMBL" id="UYRR01031047">
    <property type="protein sequence ID" value="VDK44535.1"/>
    <property type="molecule type" value="Genomic_DNA"/>
</dbReference>
<dbReference type="PANTHER" id="PTHR14659:SF1">
    <property type="entry name" value="ALPHA- AND GAMMA-ADAPTIN-BINDING PROTEIN P34"/>
    <property type="match status" value="1"/>
</dbReference>
<dbReference type="AlphaFoldDB" id="A0A0M3JU78"/>
<gene>
    <name evidence="1" type="ORF">ASIM_LOCUS11184</name>
</gene>
<reference evidence="1 2" key="2">
    <citation type="submission" date="2018-11" db="EMBL/GenBank/DDBJ databases">
        <authorList>
            <consortium name="Pathogen Informatics"/>
        </authorList>
    </citation>
    <scope>NUCLEOTIDE SEQUENCE [LARGE SCALE GENOMIC DNA]</scope>
</reference>
<dbReference type="InterPro" id="IPR019341">
    <property type="entry name" value="Alpha/Gamma-adaptin-bd_p34"/>
</dbReference>
<sequence>MNDKENLRSTALLIADHDHKVFDALIGDKSASTSSSKAELLINNKYYAVTINLHCVDDLQSLSSCNGDNLATPQIGAIIYKFDGSLEALKELKKKLNLWQADVQIMVCDRLERDAEWTELLTNFCVMEQFELIELNPDQETLLELEEYAELHGIDRIRQVLESAEWINRVLKENNSHSLVTKQEMSHLTAKYKEGTKPLGDDEEFGEFMSAENDLSEDQEVKREQVFNSLELNDVKCTEAMQHPTCSVETSSNTAHSLSEVGHGNVKEKSISMDSQPCDVANTKSMIDNLIAEDTNMMTTSNDCEMNQLVAKVDRVRCALSQMSFGEERQKLAVDTMMEVIKALGMDDLLLSSSSDEEDEET</sequence>
<evidence type="ECO:0000313" key="2">
    <source>
        <dbReference type="Proteomes" id="UP000267096"/>
    </source>
</evidence>
<evidence type="ECO:0000313" key="3">
    <source>
        <dbReference type="WBParaSite" id="ASIM_0001171801-mRNA-1"/>
    </source>
</evidence>
<dbReference type="Proteomes" id="UP000267096">
    <property type="component" value="Unassembled WGS sequence"/>
</dbReference>
<protein>
    <submittedName>
        <fullName evidence="3">BBS7</fullName>
    </submittedName>
</protein>
<dbReference type="OrthoDB" id="5840611at2759"/>
<organism evidence="3">
    <name type="scientific">Anisakis simplex</name>
    <name type="common">Herring worm</name>
    <dbReference type="NCBI Taxonomy" id="6269"/>
    <lineage>
        <taxon>Eukaryota</taxon>
        <taxon>Metazoa</taxon>
        <taxon>Ecdysozoa</taxon>
        <taxon>Nematoda</taxon>
        <taxon>Chromadorea</taxon>
        <taxon>Rhabditida</taxon>
        <taxon>Spirurina</taxon>
        <taxon>Ascaridomorpha</taxon>
        <taxon>Ascaridoidea</taxon>
        <taxon>Anisakidae</taxon>
        <taxon>Anisakis</taxon>
        <taxon>Anisakis simplex complex</taxon>
    </lineage>
</organism>
<dbReference type="WBParaSite" id="ASIM_0001171801-mRNA-1">
    <property type="protein sequence ID" value="ASIM_0001171801-mRNA-1"/>
    <property type="gene ID" value="ASIM_0001171801"/>
</dbReference>
<dbReference type="PANTHER" id="PTHR14659">
    <property type="entry name" value="ALPHA- AND GAMMA-ADAPTIN-BINDING PROTEIN P34"/>
    <property type="match status" value="1"/>
</dbReference>
<dbReference type="Gene3D" id="3.40.50.11960">
    <property type="match status" value="1"/>
</dbReference>